<dbReference type="Proteomes" id="UP001060104">
    <property type="component" value="Plasmid unnamed2"/>
</dbReference>
<proteinExistence type="predicted"/>
<evidence type="ECO:0000313" key="2">
    <source>
        <dbReference type="Proteomes" id="UP001060104"/>
    </source>
</evidence>
<protein>
    <submittedName>
        <fullName evidence="1">Uncharacterized protein</fullName>
    </submittedName>
</protein>
<dbReference type="EMBL" id="CP103143">
    <property type="protein sequence ID" value="UVQ77645.1"/>
    <property type="molecule type" value="Genomic_DNA"/>
</dbReference>
<dbReference type="RefSeq" id="WP_138273547.1">
    <property type="nucleotide sequence ID" value="NZ_CP103143.1"/>
</dbReference>
<keyword evidence="2" id="KW-1185">Reference proteome</keyword>
<organism evidence="1 2">
    <name type="scientific">Bacteroides faecis</name>
    <dbReference type="NCBI Taxonomy" id="674529"/>
    <lineage>
        <taxon>Bacteria</taxon>
        <taxon>Pseudomonadati</taxon>
        <taxon>Bacteroidota</taxon>
        <taxon>Bacteroidia</taxon>
        <taxon>Bacteroidales</taxon>
        <taxon>Bacteroidaceae</taxon>
        <taxon>Bacteroides</taxon>
    </lineage>
</organism>
<geneLocation type="plasmid" evidence="1 2">
    <name>unnamed2</name>
</geneLocation>
<name>A0ABY5TIM6_9BACE</name>
<sequence>MKTLKKSTCYKCPFYARYEAENDRQKVIAICEKSMRIFPKIDVFGLEVIVDDEIPDWCELEDDSVTLPYSPVPPKKKT</sequence>
<keyword evidence="1" id="KW-0614">Plasmid</keyword>
<evidence type="ECO:0000313" key="1">
    <source>
        <dbReference type="EMBL" id="UVQ77645.1"/>
    </source>
</evidence>
<reference evidence="1" key="1">
    <citation type="submission" date="2022-08" db="EMBL/GenBank/DDBJ databases">
        <title>Genome Sequencing of Bacteroides fragilis Group Isolates with Nanopore Technology.</title>
        <authorList>
            <person name="Tisza M.J."/>
            <person name="Smith D."/>
            <person name="Dekker J.P."/>
        </authorList>
    </citation>
    <scope>NUCLEOTIDE SEQUENCE</scope>
    <source>
        <strain evidence="1">BFG-527</strain>
        <plasmid evidence="1">unnamed2</plasmid>
    </source>
</reference>
<accession>A0ABY5TIM6</accession>
<gene>
    <name evidence="1" type="ORF">NXY30_29245</name>
</gene>